<evidence type="ECO:0000313" key="2">
    <source>
        <dbReference type="Proteomes" id="UP001385951"/>
    </source>
</evidence>
<proteinExistence type="predicted"/>
<comment type="caution">
    <text evidence="1">The sequence shown here is derived from an EMBL/GenBank/DDBJ whole genome shotgun (WGS) entry which is preliminary data.</text>
</comment>
<organism evidence="1 2">
    <name type="scientific">Cerrena zonata</name>
    <dbReference type="NCBI Taxonomy" id="2478898"/>
    <lineage>
        <taxon>Eukaryota</taxon>
        <taxon>Fungi</taxon>
        <taxon>Dikarya</taxon>
        <taxon>Basidiomycota</taxon>
        <taxon>Agaricomycotina</taxon>
        <taxon>Agaricomycetes</taxon>
        <taxon>Polyporales</taxon>
        <taxon>Cerrenaceae</taxon>
        <taxon>Cerrena</taxon>
    </lineage>
</organism>
<dbReference type="AlphaFoldDB" id="A0AAW0GEB5"/>
<reference evidence="1 2" key="1">
    <citation type="submission" date="2022-09" db="EMBL/GenBank/DDBJ databases">
        <authorList>
            <person name="Palmer J.M."/>
        </authorList>
    </citation>
    <scope>NUCLEOTIDE SEQUENCE [LARGE SCALE GENOMIC DNA]</scope>
    <source>
        <strain evidence="1 2">DSM 7382</strain>
    </source>
</reference>
<gene>
    <name evidence="1" type="ORF">QCA50_005019</name>
</gene>
<dbReference type="EMBL" id="JASBNA010000005">
    <property type="protein sequence ID" value="KAK7691620.1"/>
    <property type="molecule type" value="Genomic_DNA"/>
</dbReference>
<accession>A0AAW0GEB5</accession>
<name>A0AAW0GEB5_9APHY</name>
<sequence>MSENTEDHHTQERSISSSWSRAPFDVLAEIFSACHTSHTQFDKYWHLSHSEFSPVSNFGKVIIAWTLSYVCRHWRDTTLSLPDLWSSIVIHESQWGDSGEGIKSLLSLLIERSKNIPLVVAIDCAYSRIDDDERYRMYTLILNDVLGLLSPHLSRARVLAFALPRHLGAESILLNFLSNSMGFPVLRTLSLYEQTPGVNWQPIAHVFAQAPLLNWIGLDMNGSPWLKDFDIIFLGPKFVISNDAVVFNEYHPLPPIPHIRLEYLTHLNLMCWEDRAFGYIIPTLELPALEELYLIHVYSTDLVKDLLARSNCALQIHTLALDLTVGLRGEAFCDLLATTPNLVDFRIMIEDKFEGDKVLSEIFLPPPTSGETIDAHPVKAPLPRLAKFEATVYNATREAVEGLLRILPSILPSLESVEIFIRATDHATTDTCHWKRE</sequence>
<dbReference type="Proteomes" id="UP001385951">
    <property type="component" value="Unassembled WGS sequence"/>
</dbReference>
<keyword evidence="2" id="KW-1185">Reference proteome</keyword>
<protein>
    <recommendedName>
        <fullName evidence="3">F-box domain-containing protein</fullName>
    </recommendedName>
</protein>
<evidence type="ECO:0000313" key="1">
    <source>
        <dbReference type="EMBL" id="KAK7691620.1"/>
    </source>
</evidence>
<evidence type="ECO:0008006" key="3">
    <source>
        <dbReference type="Google" id="ProtNLM"/>
    </source>
</evidence>